<organism evidence="2 3">
    <name type="scientific">Remersonia thermophila</name>
    <dbReference type="NCBI Taxonomy" id="72144"/>
    <lineage>
        <taxon>Eukaryota</taxon>
        <taxon>Fungi</taxon>
        <taxon>Dikarya</taxon>
        <taxon>Ascomycota</taxon>
        <taxon>Pezizomycotina</taxon>
        <taxon>Sordariomycetes</taxon>
        <taxon>Sordariomycetidae</taxon>
        <taxon>Sordariales</taxon>
        <taxon>Sordariales incertae sedis</taxon>
        <taxon>Remersonia</taxon>
    </lineage>
</organism>
<evidence type="ECO:0000313" key="3">
    <source>
        <dbReference type="Proteomes" id="UP001600064"/>
    </source>
</evidence>
<dbReference type="EMBL" id="JAZGUE010000003">
    <property type="protein sequence ID" value="KAL2268905.1"/>
    <property type="molecule type" value="Genomic_DNA"/>
</dbReference>
<evidence type="ECO:0000256" key="1">
    <source>
        <dbReference type="SAM" id="MobiDB-lite"/>
    </source>
</evidence>
<evidence type="ECO:0000313" key="2">
    <source>
        <dbReference type="EMBL" id="KAL2268905.1"/>
    </source>
</evidence>
<proteinExistence type="predicted"/>
<gene>
    <name evidence="2" type="ORF">VTJ83DRAFT_3751</name>
</gene>
<sequence>MCHGHPHNHPCGHQSVTWHYCPSAVIDLSTGYETPCQNITFAVSQSSSASCPLANCDFRHTYGEGWTCCQCGGRNGGGWCSNMRPRQERNALTGGLDWVERCDHGCCVSCAKDASCGSEETYRKSGRKGKETRVRRPSFRSGSSVSAYNIKLDYRGKEKAVSLS</sequence>
<feature type="compositionally biased region" description="Basic and acidic residues" evidence="1">
    <location>
        <begin position="122"/>
        <end position="134"/>
    </location>
</feature>
<dbReference type="Proteomes" id="UP001600064">
    <property type="component" value="Unassembled WGS sequence"/>
</dbReference>
<comment type="caution">
    <text evidence="2">The sequence shown here is derived from an EMBL/GenBank/DDBJ whole genome shotgun (WGS) entry which is preliminary data.</text>
</comment>
<dbReference type="GeneID" id="98124808"/>
<feature type="region of interest" description="Disordered" evidence="1">
    <location>
        <begin position="122"/>
        <end position="143"/>
    </location>
</feature>
<keyword evidence="3" id="KW-1185">Reference proteome</keyword>
<dbReference type="RefSeq" id="XP_070867629.1">
    <property type="nucleotide sequence ID" value="XM_071010164.1"/>
</dbReference>
<protein>
    <submittedName>
        <fullName evidence="2">Uncharacterized protein</fullName>
    </submittedName>
</protein>
<name>A0ABR4DFH6_9PEZI</name>
<reference evidence="2 3" key="1">
    <citation type="journal article" date="2024" name="Commun. Biol.">
        <title>Comparative genomic analysis of thermophilic fungi reveals convergent evolutionary adaptations and gene losses.</title>
        <authorList>
            <person name="Steindorff A.S."/>
            <person name="Aguilar-Pontes M.V."/>
            <person name="Robinson A.J."/>
            <person name="Andreopoulos B."/>
            <person name="LaButti K."/>
            <person name="Kuo A."/>
            <person name="Mondo S."/>
            <person name="Riley R."/>
            <person name="Otillar R."/>
            <person name="Haridas S."/>
            <person name="Lipzen A."/>
            <person name="Grimwood J."/>
            <person name="Schmutz J."/>
            <person name="Clum A."/>
            <person name="Reid I.D."/>
            <person name="Moisan M.C."/>
            <person name="Butler G."/>
            <person name="Nguyen T.T.M."/>
            <person name="Dewar K."/>
            <person name="Conant G."/>
            <person name="Drula E."/>
            <person name="Henrissat B."/>
            <person name="Hansel C."/>
            <person name="Singer S."/>
            <person name="Hutchinson M.I."/>
            <person name="de Vries R.P."/>
            <person name="Natvig D.O."/>
            <person name="Powell A.J."/>
            <person name="Tsang A."/>
            <person name="Grigoriev I.V."/>
        </authorList>
    </citation>
    <scope>NUCLEOTIDE SEQUENCE [LARGE SCALE GENOMIC DNA]</scope>
    <source>
        <strain evidence="2 3">ATCC 22073</strain>
    </source>
</reference>
<accession>A0ABR4DFH6</accession>